<dbReference type="RefSeq" id="WP_094059793.1">
    <property type="nucleotide sequence ID" value="NZ_CP022530.1"/>
</dbReference>
<organism evidence="1 2">
    <name type="scientific">Bacterioplanes sanyensis</name>
    <dbReference type="NCBI Taxonomy" id="1249553"/>
    <lineage>
        <taxon>Bacteria</taxon>
        <taxon>Pseudomonadati</taxon>
        <taxon>Pseudomonadota</taxon>
        <taxon>Gammaproteobacteria</taxon>
        <taxon>Oceanospirillales</taxon>
        <taxon>Oceanospirillaceae</taxon>
        <taxon>Bacterioplanes</taxon>
    </lineage>
</organism>
<keyword evidence="2" id="KW-1185">Reference proteome</keyword>
<gene>
    <name evidence="1" type="ORF">CHH28_07900</name>
</gene>
<dbReference type="KEGG" id="bsan:CHH28_07900"/>
<accession>A0A222FK45</accession>
<evidence type="ECO:0000313" key="1">
    <source>
        <dbReference type="EMBL" id="ASP38603.1"/>
    </source>
</evidence>
<dbReference type="EMBL" id="CP022530">
    <property type="protein sequence ID" value="ASP38603.1"/>
    <property type="molecule type" value="Genomic_DNA"/>
</dbReference>
<dbReference type="AlphaFoldDB" id="A0A222FK45"/>
<dbReference type="Proteomes" id="UP000202440">
    <property type="component" value="Chromosome"/>
</dbReference>
<dbReference type="OrthoDB" id="10007988at2"/>
<proteinExistence type="predicted"/>
<evidence type="ECO:0000313" key="2">
    <source>
        <dbReference type="Proteomes" id="UP000202440"/>
    </source>
</evidence>
<protein>
    <submittedName>
        <fullName evidence="1">Uncharacterized protein</fullName>
    </submittedName>
</protein>
<reference evidence="1 2" key="1">
    <citation type="submission" date="2017-07" db="EMBL/GenBank/DDBJ databases">
        <title>Annotated genome sequence of Bacterioplanes sanyensis isolated from Red Sea.</title>
        <authorList>
            <person name="Rehman Z.U."/>
        </authorList>
    </citation>
    <scope>NUCLEOTIDE SEQUENCE [LARGE SCALE GENOMIC DNA]</scope>
    <source>
        <strain evidence="1 2">NV9</strain>
    </source>
</reference>
<sequence>MTQFVLVALDNKPEGHLSLIELNELNDSFLVKAADELFISTPLDKIYSLDIDGLFLDAQKSVPDVPFEKTELYESIKLISGSASEIIFWYGSEYGDLDCVYDEDELLVRLQRSISDSFCEAYVHFKKPV</sequence>
<name>A0A222FK45_9GAMM</name>